<evidence type="ECO:0000256" key="1">
    <source>
        <dbReference type="SAM" id="Phobius"/>
    </source>
</evidence>
<dbReference type="InterPro" id="IPR025238">
    <property type="entry name" value="DUF4184"/>
</dbReference>
<feature type="transmembrane region" description="Helical" evidence="1">
    <location>
        <begin position="216"/>
        <end position="241"/>
    </location>
</feature>
<dbReference type="Gene3D" id="1.25.40.10">
    <property type="entry name" value="Tetratricopeptide repeat domain"/>
    <property type="match status" value="1"/>
</dbReference>
<feature type="transmembrane region" description="Helical" evidence="1">
    <location>
        <begin position="155"/>
        <end position="179"/>
    </location>
</feature>
<dbReference type="InterPro" id="IPR011990">
    <property type="entry name" value="TPR-like_helical_dom_sf"/>
</dbReference>
<evidence type="ECO:0000313" key="2">
    <source>
        <dbReference type="EMBL" id="SIN66147.1"/>
    </source>
</evidence>
<dbReference type="Pfam" id="PF13803">
    <property type="entry name" value="DUF4184"/>
    <property type="match status" value="1"/>
</dbReference>
<keyword evidence="1" id="KW-0812">Transmembrane</keyword>
<sequence length="901" mass="101591">MPFTFSHPAAILPFSNTSNRLSQTGLVIGSIVPDLEFYLQLKLNENIGHTLKGILLFDLPVAFMMALIFHCLIKIPLVKASPVWIQSRTIQYLGLNWLSSLKTNWIGILCSMLLGILTHLILDGMTHYDGWMVELFPVFQETLGDGLLEIPMYDFLQYAFSFLGLVWVLYSLTQLKVLIVLDFESSKKRRFWKMTFMGFGLAVLFRMLFYPDFISFWDVFMMGVGAFIYGVIFASIGYLLAGNRSLNRDRKLHEFVNSRSVDPGFKSRSLLIKQNQFFGLFGQRIMNVNYLVNETQVIISQPSDIQIDEISLIRKYFGQFTSQGFGSTAFSLADHFHFQGGFFVSSYRKVADLYFHVCKSLKKYINTPLKLIGFLGLIFIPIAANGQEKPFDPALREQFIQKASELRAAEKYGEAISQLDSILLHHPADAQILLFKGDLCLQNQDFSQAVEVFHQLIPLDYESTIVKINLSYALFMSKKPSKALEAAFTAWSQDSKNKSATVNYFNALLWNIKTKEAEAFLSENTELVDPDQSLVMKARLYTTAGNYSNGLAYYDSLVQQFPKAPYIQEYAEVLIGKKQWKKADHILKKYEPELSSSQLQKLNGLISDRSVQTVGVTLGFFADVAKNTRTEQAAFWQNPRNAPVQIGFRAGASQVKALEGQVTNSSFLAGGANIVWSQAWQSSGELMVQQVKPGTGDSFIGITGKFETKFQPNDRRMVGITYGSDLLNFTADLLGKNIRSQNLGYVTHLMFGGKTGFYSQGSYGILNDQNSRIQFFGSIYRLLRTEPTLKTGVNFSALSYRDSETTLYFAPNRFMSAEVFVDYSTPMPLVSKMAFKIQAAGGFQQIEKQPLAPSFRAQAELNYRVNGFDLGLNGQFSNVAASSGTGYKFQYFTFKVSKNFK</sequence>
<dbReference type="AlphaFoldDB" id="A0A1N6D611"/>
<feature type="transmembrane region" description="Helical" evidence="1">
    <location>
        <begin position="105"/>
        <end position="122"/>
    </location>
</feature>
<keyword evidence="1" id="KW-0472">Membrane</keyword>
<keyword evidence="1" id="KW-1133">Transmembrane helix</keyword>
<feature type="transmembrane region" description="Helical" evidence="1">
    <location>
        <begin position="369"/>
        <end position="386"/>
    </location>
</feature>
<dbReference type="SUPFAM" id="SSF48452">
    <property type="entry name" value="TPR-like"/>
    <property type="match status" value="1"/>
</dbReference>
<reference evidence="3" key="1">
    <citation type="submission" date="2016-11" db="EMBL/GenBank/DDBJ databases">
        <authorList>
            <person name="Varghese N."/>
            <person name="Submissions S."/>
        </authorList>
    </citation>
    <scope>NUCLEOTIDE SEQUENCE [LARGE SCALE GENOMIC DNA]</scope>
    <source>
        <strain evidence="3">DSM 15292</strain>
    </source>
</reference>
<dbReference type="Proteomes" id="UP000185221">
    <property type="component" value="Unassembled WGS sequence"/>
</dbReference>
<feature type="transmembrane region" description="Helical" evidence="1">
    <location>
        <begin position="191"/>
        <end position="210"/>
    </location>
</feature>
<dbReference type="OrthoDB" id="8481923at2"/>
<evidence type="ECO:0000313" key="3">
    <source>
        <dbReference type="Proteomes" id="UP000185221"/>
    </source>
</evidence>
<name>A0A1N6D611_9BACT</name>
<proteinExistence type="predicted"/>
<dbReference type="RefSeq" id="WP_074223059.1">
    <property type="nucleotide sequence ID" value="NZ_FSRC01000001.1"/>
</dbReference>
<dbReference type="Pfam" id="PF13432">
    <property type="entry name" value="TPR_16"/>
    <property type="match status" value="1"/>
</dbReference>
<keyword evidence="3" id="KW-1185">Reference proteome</keyword>
<gene>
    <name evidence="2" type="ORF">SAMN05444394_0284</name>
</gene>
<dbReference type="EMBL" id="FSRC01000001">
    <property type="protein sequence ID" value="SIN66147.1"/>
    <property type="molecule type" value="Genomic_DNA"/>
</dbReference>
<accession>A0A1N6D611</accession>
<organism evidence="2 3">
    <name type="scientific">Algoriphagus halophilus</name>
    <dbReference type="NCBI Taxonomy" id="226505"/>
    <lineage>
        <taxon>Bacteria</taxon>
        <taxon>Pseudomonadati</taxon>
        <taxon>Bacteroidota</taxon>
        <taxon>Cytophagia</taxon>
        <taxon>Cytophagales</taxon>
        <taxon>Cyclobacteriaceae</taxon>
        <taxon>Algoriphagus</taxon>
    </lineage>
</organism>
<protein>
    <submittedName>
        <fullName evidence="2">Tetratricopeptide repeat-containing protein</fullName>
    </submittedName>
</protein>
<dbReference type="STRING" id="226505.SAMN05444394_0284"/>